<dbReference type="Pfam" id="PF10035">
    <property type="entry name" value="DUF2179"/>
    <property type="match status" value="1"/>
</dbReference>
<feature type="transmembrane region" description="Helical" evidence="6">
    <location>
        <begin position="62"/>
        <end position="79"/>
    </location>
</feature>
<dbReference type="InterPro" id="IPR019264">
    <property type="entry name" value="DUF2179"/>
</dbReference>
<protein>
    <recommendedName>
        <fullName evidence="6">UPF0316 protein SAMN02745221_00727</fullName>
    </recommendedName>
</protein>
<keyword evidence="3 6" id="KW-0812">Transmembrane</keyword>
<dbReference type="NCBIfam" id="NF003194">
    <property type="entry name" value="PRK04164.1-5"/>
    <property type="match status" value="1"/>
</dbReference>
<dbReference type="OrthoDB" id="48231at2"/>
<dbReference type="InterPro" id="IPR044035">
    <property type="entry name" value="DUF5698"/>
</dbReference>
<organism evidence="9 10">
    <name type="scientific">Thermosyntropha lipolytica DSM 11003</name>
    <dbReference type="NCBI Taxonomy" id="1123382"/>
    <lineage>
        <taxon>Bacteria</taxon>
        <taxon>Bacillati</taxon>
        <taxon>Bacillota</taxon>
        <taxon>Clostridia</taxon>
        <taxon>Eubacteriales</taxon>
        <taxon>Syntrophomonadaceae</taxon>
        <taxon>Thermosyntropha</taxon>
    </lineage>
</organism>
<dbReference type="PANTHER" id="PTHR40060">
    <property type="entry name" value="UPF0316 PROTEIN YEBE"/>
    <property type="match status" value="1"/>
</dbReference>
<dbReference type="InterPro" id="IPR022930">
    <property type="entry name" value="UPF0316"/>
</dbReference>
<evidence type="ECO:0000256" key="2">
    <source>
        <dbReference type="ARBA" id="ARBA00022475"/>
    </source>
</evidence>
<evidence type="ECO:0000259" key="8">
    <source>
        <dbReference type="Pfam" id="PF18955"/>
    </source>
</evidence>
<evidence type="ECO:0000256" key="6">
    <source>
        <dbReference type="HAMAP-Rule" id="MF_01515"/>
    </source>
</evidence>
<reference evidence="10" key="1">
    <citation type="submission" date="2016-11" db="EMBL/GenBank/DDBJ databases">
        <authorList>
            <person name="Varghese N."/>
            <person name="Submissions S."/>
        </authorList>
    </citation>
    <scope>NUCLEOTIDE SEQUENCE [LARGE SCALE GENOMIC DNA]</scope>
    <source>
        <strain evidence="10">DSM 11003</strain>
    </source>
</reference>
<evidence type="ECO:0000256" key="3">
    <source>
        <dbReference type="ARBA" id="ARBA00022692"/>
    </source>
</evidence>
<evidence type="ECO:0000256" key="4">
    <source>
        <dbReference type="ARBA" id="ARBA00022989"/>
    </source>
</evidence>
<dbReference type="Proteomes" id="UP000242329">
    <property type="component" value="Unassembled WGS sequence"/>
</dbReference>
<dbReference type="PANTHER" id="PTHR40060:SF1">
    <property type="entry name" value="UPF0316 PROTEIN YEBE"/>
    <property type="match status" value="1"/>
</dbReference>
<keyword evidence="5 6" id="KW-0472">Membrane</keyword>
<evidence type="ECO:0000313" key="10">
    <source>
        <dbReference type="Proteomes" id="UP000242329"/>
    </source>
</evidence>
<evidence type="ECO:0000256" key="5">
    <source>
        <dbReference type="ARBA" id="ARBA00023136"/>
    </source>
</evidence>
<feature type="transmembrane region" description="Helical" evidence="6">
    <location>
        <begin position="34"/>
        <end position="56"/>
    </location>
</feature>
<feature type="domain" description="DUF5698" evidence="8">
    <location>
        <begin position="20"/>
        <end position="76"/>
    </location>
</feature>
<keyword evidence="4 6" id="KW-1133">Transmembrane helix</keyword>
<dbReference type="HAMAP" id="MF_01515">
    <property type="entry name" value="UPF0316"/>
    <property type="match status" value="1"/>
</dbReference>
<evidence type="ECO:0000313" key="9">
    <source>
        <dbReference type="EMBL" id="SHG66924.1"/>
    </source>
</evidence>
<name>A0A1M5LP91_9FIRM</name>
<proteinExistence type="inferred from homology"/>
<accession>A0A1M5LP91</accession>
<dbReference type="CDD" id="cd16381">
    <property type="entry name" value="YitT_C_like_1"/>
    <property type="match status" value="1"/>
</dbReference>
<keyword evidence="2 6" id="KW-1003">Cell membrane</keyword>
<feature type="transmembrane region" description="Helical" evidence="6">
    <location>
        <begin position="6"/>
        <end position="27"/>
    </location>
</feature>
<sequence length="168" mass="18918">MFWELLFIFFARIIDVSLGTIRMIFVIRGDKIPAAIIGFFEIMVYTLALGMVVGSLDNPVKLLVFCTGFSLGILVGSIIEEKLAFGYRGIQVVIDREHAGIAEELRAEGYPVTCWEATGKEGCKTVLNIFVKRNLANTLTEKIYQKDPHAFIVFMEPKKFKGGYLKKK</sequence>
<dbReference type="Pfam" id="PF18955">
    <property type="entry name" value="DUF5698"/>
    <property type="match status" value="1"/>
</dbReference>
<dbReference type="EMBL" id="FQWY01000008">
    <property type="protein sequence ID" value="SHG66924.1"/>
    <property type="molecule type" value="Genomic_DNA"/>
</dbReference>
<dbReference type="AlphaFoldDB" id="A0A1M5LP91"/>
<keyword evidence="10" id="KW-1185">Reference proteome</keyword>
<gene>
    <name evidence="9" type="ORF">SAMN02745221_00727</name>
</gene>
<evidence type="ECO:0000256" key="1">
    <source>
        <dbReference type="ARBA" id="ARBA00004651"/>
    </source>
</evidence>
<comment type="similarity">
    <text evidence="6">Belongs to the UPF0316 family.</text>
</comment>
<evidence type="ECO:0000259" key="7">
    <source>
        <dbReference type="Pfam" id="PF10035"/>
    </source>
</evidence>
<dbReference type="STRING" id="1123382.SAMN02745221_00727"/>
<dbReference type="GO" id="GO:0005886">
    <property type="term" value="C:plasma membrane"/>
    <property type="evidence" value="ECO:0007669"/>
    <property type="project" value="UniProtKB-SubCell"/>
</dbReference>
<comment type="subcellular location">
    <subcellularLocation>
        <location evidence="1 6">Cell membrane</location>
        <topology evidence="1 6">Multi-pass membrane protein</topology>
    </subcellularLocation>
</comment>
<feature type="domain" description="DUF2179" evidence="7">
    <location>
        <begin position="112"/>
        <end position="162"/>
    </location>
</feature>